<comment type="similarity">
    <text evidence="3">Belongs to the peptidase U32 family.</text>
</comment>
<dbReference type="Proteomes" id="UP000886758">
    <property type="component" value="Unassembled WGS sequence"/>
</dbReference>
<sequence length="400" mass="44547">MGKVELLAPAGDLEKLKMAVLYGADAVFIGGRQFSLRSRASNFTIEEIEAGCRFAHEHKAKVHVTCNIVMHEQDTNGILAYLKALEKAGVDCIIASSPAIIRLVATKTNMEAHVSTQTSVLNAEAVAFYKQLGASRVVLARELSIQEIASIRLQTALDLEVFIHGGLCASYSGRCMLSNNMTNRDANRGGCAHSCRWNYDLFSEQKKVNPDGDFFSMSSKDLCAIRQLPQLMALGINSFKIEGRMKSLHYIATVVACYRHLIDEINLTGTVRDFTVYEKEIAKAENRPTSSGLLLSNATVDTQLYDLSQEMPSKDFIGIVLGYDPSSKMVEVEQRNFFLPDQTLEVFGPNRTFLLSIKEIYDADGNCLDAARHPRQKVYFKSDIELKPYELLRLDHTANL</sequence>
<evidence type="ECO:0000256" key="1">
    <source>
        <dbReference type="ARBA" id="ARBA00022670"/>
    </source>
</evidence>
<keyword evidence="1" id="KW-0645">Protease</keyword>
<evidence type="ECO:0000256" key="2">
    <source>
        <dbReference type="ARBA" id="ARBA00022801"/>
    </source>
</evidence>
<reference evidence="5" key="1">
    <citation type="submission" date="2020-10" db="EMBL/GenBank/DDBJ databases">
        <authorList>
            <person name="Gilroy R."/>
        </authorList>
    </citation>
    <scope>NUCLEOTIDE SEQUENCE</scope>
    <source>
        <strain evidence="5">ChiW17-6978</strain>
    </source>
</reference>
<evidence type="ECO:0000313" key="6">
    <source>
        <dbReference type="Proteomes" id="UP000886758"/>
    </source>
</evidence>
<organism evidence="5 6">
    <name type="scientific">Candidatus Pelethenecus faecipullorum</name>
    <dbReference type="NCBI Taxonomy" id="2840900"/>
    <lineage>
        <taxon>Bacteria</taxon>
        <taxon>Bacillati</taxon>
        <taxon>Mycoplasmatota</taxon>
        <taxon>Mollicutes</taxon>
        <taxon>Candidatus Pelethenecus</taxon>
    </lineage>
</organism>
<name>A0A9D1GQY4_9MOLU</name>
<feature type="domain" description="Peptidase family U32 C-terminal" evidence="4">
    <location>
        <begin position="314"/>
        <end position="393"/>
    </location>
</feature>
<dbReference type="GO" id="GO:0006508">
    <property type="term" value="P:proteolysis"/>
    <property type="evidence" value="ECO:0007669"/>
    <property type="project" value="UniProtKB-KW"/>
</dbReference>
<protein>
    <submittedName>
        <fullName evidence="5">U32 family peptidase</fullName>
    </submittedName>
</protein>
<dbReference type="PANTHER" id="PTHR30217:SF6">
    <property type="entry name" value="TRNA HYDROXYLATION PROTEIN P"/>
    <property type="match status" value="1"/>
</dbReference>
<dbReference type="Pfam" id="PF01136">
    <property type="entry name" value="Peptidase_U32"/>
    <property type="match status" value="1"/>
</dbReference>
<reference evidence="5" key="2">
    <citation type="journal article" date="2021" name="PeerJ">
        <title>Extensive microbial diversity within the chicken gut microbiome revealed by metagenomics and culture.</title>
        <authorList>
            <person name="Gilroy R."/>
            <person name="Ravi A."/>
            <person name="Getino M."/>
            <person name="Pursley I."/>
            <person name="Horton D.L."/>
            <person name="Alikhan N.F."/>
            <person name="Baker D."/>
            <person name="Gharbi K."/>
            <person name="Hall N."/>
            <person name="Watson M."/>
            <person name="Adriaenssens E.M."/>
            <person name="Foster-Nyarko E."/>
            <person name="Jarju S."/>
            <person name="Secka A."/>
            <person name="Antonio M."/>
            <person name="Oren A."/>
            <person name="Chaudhuri R.R."/>
            <person name="La Ragione R."/>
            <person name="Hildebrand F."/>
            <person name="Pallen M.J."/>
        </authorList>
    </citation>
    <scope>NUCLEOTIDE SEQUENCE</scope>
    <source>
        <strain evidence="5">ChiW17-6978</strain>
    </source>
</reference>
<dbReference type="GO" id="GO:0008233">
    <property type="term" value="F:peptidase activity"/>
    <property type="evidence" value="ECO:0007669"/>
    <property type="project" value="UniProtKB-KW"/>
</dbReference>
<dbReference type="InterPro" id="IPR051454">
    <property type="entry name" value="RNA/ubiquinone_mod_enzymes"/>
</dbReference>
<dbReference type="EMBL" id="DVLF01000072">
    <property type="protein sequence ID" value="HIT49823.1"/>
    <property type="molecule type" value="Genomic_DNA"/>
</dbReference>
<comment type="caution">
    <text evidence="5">The sequence shown here is derived from an EMBL/GenBank/DDBJ whole genome shotgun (WGS) entry which is preliminary data.</text>
</comment>
<proteinExistence type="inferred from homology"/>
<dbReference type="InterPro" id="IPR001539">
    <property type="entry name" value="Peptidase_U32"/>
</dbReference>
<dbReference type="Gene3D" id="2.40.30.10">
    <property type="entry name" value="Translation factors"/>
    <property type="match status" value="1"/>
</dbReference>
<dbReference type="InterPro" id="IPR032525">
    <property type="entry name" value="Peptidase_U32_C"/>
</dbReference>
<keyword evidence="2" id="KW-0378">Hydrolase</keyword>
<evidence type="ECO:0000256" key="3">
    <source>
        <dbReference type="ARBA" id="ARBA00038374"/>
    </source>
</evidence>
<dbReference type="PANTHER" id="PTHR30217">
    <property type="entry name" value="PEPTIDASE U32 FAMILY"/>
    <property type="match status" value="1"/>
</dbReference>
<evidence type="ECO:0000259" key="4">
    <source>
        <dbReference type="Pfam" id="PF16325"/>
    </source>
</evidence>
<dbReference type="Pfam" id="PF16325">
    <property type="entry name" value="Peptidase_U32_C"/>
    <property type="match status" value="1"/>
</dbReference>
<gene>
    <name evidence="5" type="ORF">IAD46_02230</name>
</gene>
<evidence type="ECO:0000313" key="5">
    <source>
        <dbReference type="EMBL" id="HIT49823.1"/>
    </source>
</evidence>
<dbReference type="AlphaFoldDB" id="A0A9D1GQY4"/>
<accession>A0A9D1GQY4</accession>